<protein>
    <submittedName>
        <fullName evidence="1">Uncharacterized protein</fullName>
    </submittedName>
</protein>
<evidence type="ECO:0000313" key="2">
    <source>
        <dbReference type="Proteomes" id="UP001187192"/>
    </source>
</evidence>
<reference evidence="1" key="1">
    <citation type="submission" date="2023-07" db="EMBL/GenBank/DDBJ databases">
        <title>draft genome sequence of fig (Ficus carica).</title>
        <authorList>
            <person name="Takahashi T."/>
            <person name="Nishimura K."/>
        </authorList>
    </citation>
    <scope>NUCLEOTIDE SEQUENCE</scope>
</reference>
<dbReference type="EMBL" id="BTGU01000348">
    <property type="protein sequence ID" value="GMN66640.1"/>
    <property type="molecule type" value="Genomic_DNA"/>
</dbReference>
<dbReference type="AlphaFoldDB" id="A0AA88E5A5"/>
<gene>
    <name evidence="1" type="ORF">TIFTF001_035704</name>
</gene>
<sequence>MSSRKSGSRSESYLLCVLICASEIRSERRHCPSPIMPEKEKAAIDEGGEEISGEFKGIWIM</sequence>
<organism evidence="1 2">
    <name type="scientific">Ficus carica</name>
    <name type="common">Common fig</name>
    <dbReference type="NCBI Taxonomy" id="3494"/>
    <lineage>
        <taxon>Eukaryota</taxon>
        <taxon>Viridiplantae</taxon>
        <taxon>Streptophyta</taxon>
        <taxon>Embryophyta</taxon>
        <taxon>Tracheophyta</taxon>
        <taxon>Spermatophyta</taxon>
        <taxon>Magnoliopsida</taxon>
        <taxon>eudicotyledons</taxon>
        <taxon>Gunneridae</taxon>
        <taxon>Pentapetalae</taxon>
        <taxon>rosids</taxon>
        <taxon>fabids</taxon>
        <taxon>Rosales</taxon>
        <taxon>Moraceae</taxon>
        <taxon>Ficeae</taxon>
        <taxon>Ficus</taxon>
    </lineage>
</organism>
<comment type="caution">
    <text evidence="1">The sequence shown here is derived from an EMBL/GenBank/DDBJ whole genome shotgun (WGS) entry which is preliminary data.</text>
</comment>
<evidence type="ECO:0000313" key="1">
    <source>
        <dbReference type="EMBL" id="GMN66640.1"/>
    </source>
</evidence>
<dbReference type="Proteomes" id="UP001187192">
    <property type="component" value="Unassembled WGS sequence"/>
</dbReference>
<accession>A0AA88E5A5</accession>
<keyword evidence="2" id="KW-1185">Reference proteome</keyword>
<proteinExistence type="predicted"/>
<name>A0AA88E5A5_FICCA</name>